<evidence type="ECO:0000313" key="2">
    <source>
        <dbReference type="EMBL" id="CDW90196.1"/>
    </source>
</evidence>
<organism evidence="2 3">
    <name type="scientific">Stylonychia lemnae</name>
    <name type="common">Ciliate</name>
    <dbReference type="NCBI Taxonomy" id="5949"/>
    <lineage>
        <taxon>Eukaryota</taxon>
        <taxon>Sar</taxon>
        <taxon>Alveolata</taxon>
        <taxon>Ciliophora</taxon>
        <taxon>Intramacronucleata</taxon>
        <taxon>Spirotrichea</taxon>
        <taxon>Stichotrichia</taxon>
        <taxon>Sporadotrichida</taxon>
        <taxon>Oxytrichidae</taxon>
        <taxon>Stylonychinae</taxon>
        <taxon>Stylonychia</taxon>
    </lineage>
</organism>
<proteinExistence type="predicted"/>
<name>A0A078B7J8_STYLE</name>
<dbReference type="OrthoDB" id="10687592at2759"/>
<dbReference type="InParanoid" id="A0A078B7J8"/>
<evidence type="ECO:0000256" key="1">
    <source>
        <dbReference type="SAM" id="MobiDB-lite"/>
    </source>
</evidence>
<sequence>MSSMQQKEKYDDQAQIPPTILKLSSSPMNLRPPSFFLQNTHRNVTQDTNRTLGSSNLKDKILSTRERFNQLKQRKRQQNSTAAPNHTTLQLESTLQTNDLGFALGQGTARNYYQSYQSNSKQRDTSGYNLPKPKKISYLRDDSIESDNVDRDEEAYPLQIPNTLSNEQRFKQSGQESSQKLALQKSSRITFLQTRWSKTACKQTISITKNKISTVLRDASYSQRNPKILKDRWKFVRNVMSNMEQHKSNSQRPHVLQDRTNHLSFSRPNDNTQANDSAGGNNMSSFVQIQQMFDNFKSMRASSGENGLKLLKKKENELKLMKNSQQQQENIYPTHRMIQQHGFKKLSYKTRDGLIAKKNQVNRSELPPVAYHPNQIKKSEKSARNQGQQQQYMQTETHVISGLQGGNTINHLDGDSFSSTYRENEYFITLQQQDTFNNHMNIMTSRSNMVLDDELGEGLQSLPLESPMNNEKFIARRQYLKQDQEQQLKQQQKQQKKLSLLFNIQDKQLKRQSFASLKKRCAAHETLKKVLDQIIQKALVYEKKKQKQAFVRFIKNCIFKNKLEDFLVMTKQRLLEKAFDKIKENNWIAEERKESLEHIIMKQNIKKAFNTMRIKTVISRSVCKIVEHYLNYQNFQKLNQMFLNWRYNVETLRLTDIKKEKLLSIIFFHKYFKHGFQQYKSKCLVQVKKQEKLKSVIILLFNKLTQSAIQKWKNQTLNSQEINLKQQVITQLIYNSQTINMKRFFMRWRDTSQQDQRQKIYRQSQAILHTILPNLRVRLLRQKQYSFERLKARVIMQNKAKKQIRFMLISLKNNQQFAILKAFQKWREIRASKIMKMSYIDESLIEKHNYQENEESDNESNDGDFNQKFIYSVDQTQLQQKIQHQFINDKTQSPSISLSQNQITFAKKHEDQQFNTSSESQNSQAQNEKQNYNMYQGYLNESEEEDIDDEEFEKLNQIRRISYESSGLNKFVKESQNFEKNQDEINNLPPLQLNKRGISEIVSKQGKPLENLRYQ</sequence>
<reference evidence="2 3" key="1">
    <citation type="submission" date="2014-06" db="EMBL/GenBank/DDBJ databases">
        <authorList>
            <person name="Swart Estienne"/>
        </authorList>
    </citation>
    <scope>NUCLEOTIDE SEQUENCE [LARGE SCALE GENOMIC DNA]</scope>
    <source>
        <strain evidence="2 3">130c</strain>
    </source>
</reference>
<feature type="region of interest" description="Disordered" evidence="1">
    <location>
        <begin position="162"/>
        <end position="181"/>
    </location>
</feature>
<protein>
    <submittedName>
        <fullName evidence="2">Uncharacterized protein</fullName>
    </submittedName>
</protein>
<evidence type="ECO:0000313" key="3">
    <source>
        <dbReference type="Proteomes" id="UP000039865"/>
    </source>
</evidence>
<dbReference type="Proteomes" id="UP000039865">
    <property type="component" value="Unassembled WGS sequence"/>
</dbReference>
<gene>
    <name evidence="2" type="primary">Contig13490.g14394</name>
    <name evidence="2" type="ORF">STYLEM_19337</name>
</gene>
<keyword evidence="3" id="KW-1185">Reference proteome</keyword>
<dbReference type="EMBL" id="CCKQ01018243">
    <property type="protein sequence ID" value="CDW90196.1"/>
    <property type="molecule type" value="Genomic_DNA"/>
</dbReference>
<feature type="region of interest" description="Disordered" evidence="1">
    <location>
        <begin position="373"/>
        <end position="392"/>
    </location>
</feature>
<accession>A0A078B7J8</accession>
<dbReference type="AlphaFoldDB" id="A0A078B7J8"/>